<dbReference type="GO" id="GO:0004756">
    <property type="term" value="F:selenide, water dikinase activity"/>
    <property type="evidence" value="ECO:0007669"/>
    <property type="project" value="UniProtKB-UniRule"/>
</dbReference>
<evidence type="ECO:0000256" key="9">
    <source>
        <dbReference type="HAMAP-Rule" id="MF_00625"/>
    </source>
</evidence>
<dbReference type="STRING" id="360107.CHAB381_1778"/>
<protein>
    <recommendedName>
        <fullName evidence="9">Selenide, water dikinase</fullName>
        <ecNumber evidence="9">2.7.9.3</ecNumber>
    </recommendedName>
    <alternativeName>
        <fullName evidence="9">Selenium donor protein</fullName>
    </alternativeName>
    <alternativeName>
        <fullName evidence="9">Selenophosphate synthase</fullName>
    </alternativeName>
</protein>
<proteinExistence type="inferred from homology"/>
<evidence type="ECO:0000313" key="12">
    <source>
        <dbReference type="EMBL" id="ABS52007.1"/>
    </source>
</evidence>
<keyword evidence="3 9" id="KW-0479">Metal-binding</keyword>
<dbReference type="CDD" id="cd02195">
    <property type="entry name" value="SelD"/>
    <property type="match status" value="1"/>
</dbReference>
<evidence type="ECO:0000256" key="7">
    <source>
        <dbReference type="ARBA" id="ARBA00022842"/>
    </source>
</evidence>
<organism evidence="12 13">
    <name type="scientific">Campylobacter hominis (strain ATCC BAA-381 / DSM 21671 / CCUG 45161 / LMG 19568 / NCTC 13146 / CH001A)</name>
    <dbReference type="NCBI Taxonomy" id="360107"/>
    <lineage>
        <taxon>Bacteria</taxon>
        <taxon>Pseudomonadati</taxon>
        <taxon>Campylobacterota</taxon>
        <taxon>Epsilonproteobacteria</taxon>
        <taxon>Campylobacterales</taxon>
        <taxon>Campylobacteraceae</taxon>
        <taxon>Campylobacter</taxon>
    </lineage>
</organism>
<feature type="binding site" evidence="9">
    <location>
        <position position="128"/>
    </location>
    <ligand>
        <name>Mg(2+)</name>
        <dbReference type="ChEBI" id="CHEBI:18420"/>
    </ligand>
</feature>
<feature type="binding site" description="in other chain" evidence="9">
    <location>
        <position position="128"/>
    </location>
    <ligand>
        <name>ATP</name>
        <dbReference type="ChEBI" id="CHEBI:30616"/>
        <note>ligand shared between dimeric partners</note>
    </ligand>
</feature>
<evidence type="ECO:0000256" key="2">
    <source>
        <dbReference type="ARBA" id="ARBA00022679"/>
    </source>
</evidence>
<feature type="binding site" description="in other chain" evidence="9">
    <location>
        <position position="20"/>
    </location>
    <ligand>
        <name>ATP</name>
        <dbReference type="ChEBI" id="CHEBI:30616"/>
        <note>ligand shared between dimeric partners</note>
    </ligand>
</feature>
<dbReference type="EMBL" id="CP000776">
    <property type="protein sequence ID" value="ABS52007.1"/>
    <property type="molecule type" value="Genomic_DNA"/>
</dbReference>
<feature type="domain" description="PurM-like C-terminal" evidence="11">
    <location>
        <begin position="207"/>
        <end position="377"/>
    </location>
</feature>
<dbReference type="PIRSF" id="PIRSF036407">
    <property type="entry name" value="Selenphspht_syn"/>
    <property type="match status" value="1"/>
</dbReference>
<reference evidence="13" key="1">
    <citation type="submission" date="2007-07" db="EMBL/GenBank/DDBJ databases">
        <title>Complete genome sequence of Campylobacter hominis ATCC BAA-381, a commensal isolated from the human gastrointestinal tract.</title>
        <authorList>
            <person name="Fouts D.E."/>
            <person name="Mongodin E.F."/>
            <person name="Puiu D."/>
            <person name="Sebastian Y."/>
            <person name="Miller W.G."/>
            <person name="Mandrell R.E."/>
            <person name="Nelson K.E."/>
        </authorList>
    </citation>
    <scope>NUCLEOTIDE SEQUENCE [LARGE SCALE GENOMIC DNA]</scope>
    <source>
        <strain evidence="13">ATCC BAA-381 / LMG 19568 / NCTC 13146 / CH001A</strain>
    </source>
</reference>
<dbReference type="AlphaFoldDB" id="A7I447"/>
<keyword evidence="7 9" id="KW-0460">Magnesium</keyword>
<dbReference type="Gene3D" id="3.30.1330.10">
    <property type="entry name" value="PurM-like, N-terminal domain"/>
    <property type="match status" value="1"/>
</dbReference>
<keyword evidence="6 9" id="KW-0067">ATP-binding</keyword>
<evidence type="ECO:0000256" key="1">
    <source>
        <dbReference type="ARBA" id="ARBA00008026"/>
    </source>
</evidence>
<feature type="binding site" evidence="9">
    <location>
        <position position="264"/>
    </location>
    <ligand>
        <name>Mg(2+)</name>
        <dbReference type="ChEBI" id="CHEBI:18420"/>
    </ligand>
</feature>
<dbReference type="SUPFAM" id="SSF56042">
    <property type="entry name" value="PurM C-terminal domain-like"/>
    <property type="match status" value="1"/>
</dbReference>
<accession>A7I447</accession>
<feature type="active site" evidence="9">
    <location>
        <position position="17"/>
    </location>
</feature>
<evidence type="ECO:0000256" key="5">
    <source>
        <dbReference type="ARBA" id="ARBA00022777"/>
    </source>
</evidence>
<dbReference type="SUPFAM" id="SSF55326">
    <property type="entry name" value="PurM N-terminal domain-like"/>
    <property type="match status" value="1"/>
</dbReference>
<feature type="binding site" evidence="9">
    <location>
        <position position="49"/>
    </location>
    <ligand>
        <name>Mg(2+)</name>
        <dbReference type="ChEBI" id="CHEBI:18420"/>
    </ligand>
</feature>
<dbReference type="EC" id="2.7.9.3" evidence="9"/>
<dbReference type="GO" id="GO:0000287">
    <property type="term" value="F:magnesium ion binding"/>
    <property type="evidence" value="ECO:0007669"/>
    <property type="project" value="UniProtKB-UniRule"/>
</dbReference>
<keyword evidence="5 9" id="KW-0418">Kinase</keyword>
<keyword evidence="8 9" id="KW-0711">Selenium</keyword>
<dbReference type="Gene3D" id="3.90.650.10">
    <property type="entry name" value="PurM-like C-terminal domain"/>
    <property type="match status" value="1"/>
</dbReference>
<comment type="function">
    <text evidence="9">Synthesizes selenophosphate from selenide and ATP.</text>
</comment>
<evidence type="ECO:0000256" key="4">
    <source>
        <dbReference type="ARBA" id="ARBA00022741"/>
    </source>
</evidence>
<dbReference type="InterPro" id="IPR004536">
    <property type="entry name" value="SPS/SelD"/>
</dbReference>
<dbReference type="Pfam" id="PF02769">
    <property type="entry name" value="AIRS_C"/>
    <property type="match status" value="1"/>
</dbReference>
<dbReference type="KEGG" id="cha:CHAB381_1778"/>
<dbReference type="PANTHER" id="PTHR10256">
    <property type="entry name" value="SELENIDE, WATER DIKINASE"/>
    <property type="match status" value="1"/>
</dbReference>
<evidence type="ECO:0000256" key="6">
    <source>
        <dbReference type="ARBA" id="ARBA00022840"/>
    </source>
</evidence>
<dbReference type="InterPro" id="IPR010918">
    <property type="entry name" value="PurM-like_C_dom"/>
</dbReference>
<keyword evidence="2 9" id="KW-0808">Transferase</keyword>
<dbReference type="GO" id="GO:0005524">
    <property type="term" value="F:ATP binding"/>
    <property type="evidence" value="ECO:0007669"/>
    <property type="project" value="UniProtKB-UniRule"/>
</dbReference>
<evidence type="ECO:0000259" key="11">
    <source>
        <dbReference type="Pfam" id="PF02769"/>
    </source>
</evidence>
<feature type="binding site" description="in other chain" evidence="9">
    <location>
        <begin position="46"/>
        <end position="48"/>
    </location>
    <ligand>
        <name>ATP</name>
        <dbReference type="ChEBI" id="CHEBI:30616"/>
        <note>ligand shared between dimeric partners</note>
    </ligand>
</feature>
<dbReference type="HAMAP" id="MF_00625">
    <property type="entry name" value="SelD"/>
    <property type="match status" value="1"/>
</dbReference>
<dbReference type="RefSeq" id="WP_012109595.1">
    <property type="nucleotide sequence ID" value="NC_009714.1"/>
</dbReference>
<feature type="binding site" description="in other chain" evidence="9">
    <location>
        <position position="105"/>
    </location>
    <ligand>
        <name>ATP</name>
        <dbReference type="ChEBI" id="CHEBI:30616"/>
        <note>ligand shared between dimeric partners</note>
    </ligand>
</feature>
<feature type="binding site" evidence="9">
    <location>
        <begin position="176"/>
        <end position="178"/>
    </location>
    <ligand>
        <name>ATP</name>
        <dbReference type="ChEBI" id="CHEBI:30616"/>
        <note>ligand shared between dimeric partners</note>
    </ligand>
</feature>
<dbReference type="InterPro" id="IPR036676">
    <property type="entry name" value="PurM-like_C_sf"/>
</dbReference>
<evidence type="ECO:0000313" key="13">
    <source>
        <dbReference type="Proteomes" id="UP000002407"/>
    </source>
</evidence>
<evidence type="ECO:0000256" key="3">
    <source>
        <dbReference type="ARBA" id="ARBA00022723"/>
    </source>
</evidence>
<dbReference type="HOGENOM" id="CLU_032859_0_1_7"/>
<keyword evidence="13" id="KW-1185">Reference proteome</keyword>
<dbReference type="GO" id="GO:0005737">
    <property type="term" value="C:cytoplasm"/>
    <property type="evidence" value="ECO:0007669"/>
    <property type="project" value="TreeGrafter"/>
</dbReference>
<dbReference type="InterPro" id="IPR023061">
    <property type="entry name" value="SelD_I"/>
</dbReference>
<dbReference type="OrthoDB" id="9767928at2"/>
<feature type="site" description="Important for catalytic activity" evidence="9">
    <location>
        <position position="20"/>
    </location>
</feature>
<gene>
    <name evidence="9 12" type="primary">selD</name>
    <name evidence="12" type="ordered locus">CHAB381_1778</name>
</gene>
<name>A7I447_CAMHC</name>
<dbReference type="Pfam" id="PF00586">
    <property type="entry name" value="AIRS"/>
    <property type="match status" value="1"/>
</dbReference>
<evidence type="ECO:0000256" key="8">
    <source>
        <dbReference type="ARBA" id="ARBA00023266"/>
    </source>
</evidence>
<dbReference type="NCBIfam" id="TIGR00476">
    <property type="entry name" value="selD"/>
    <property type="match status" value="1"/>
</dbReference>
<comment type="cofactor">
    <cofactor evidence="9">
        <name>Mg(2+)</name>
        <dbReference type="ChEBI" id="CHEBI:18420"/>
    </cofactor>
    <text evidence="9">Binds 1 Mg(2+) ion per monomer.</text>
</comment>
<dbReference type="PANTHER" id="PTHR10256:SF0">
    <property type="entry name" value="INACTIVE SELENIDE, WATER DIKINASE-LIKE PROTEIN-RELATED"/>
    <property type="match status" value="1"/>
</dbReference>
<dbReference type="GO" id="GO:0016260">
    <property type="term" value="P:selenocysteine biosynthetic process"/>
    <property type="evidence" value="ECO:0007669"/>
    <property type="project" value="InterPro"/>
</dbReference>
<evidence type="ECO:0000259" key="10">
    <source>
        <dbReference type="Pfam" id="PF00586"/>
    </source>
</evidence>
<sequence>MKYRDFNLTKFIKSAGCAAKLDPADLNQNVANLIDNDERLLSSTHSNEDASVFSICDFTNEIYNNSILNSSEISQKNSPKNFKSDKNLCNKISNFGEISLVQTLDFITPLVDDPFIYGQIAAANSISDIFAMGAKPINALNIVGFDECNFGGEILSEILAGGKSKIKEAGAVLVGGHTIRSAETFYGLSVTGLVKGRDFWANNTAVAGDVLILTKPIGTGIITTAIKSKMIDFKDFEDAIESMISLNFKACEILRNYEIHACTDVTGFGFLGHLSEMLNKNISFEVSSQNFHYFKSVKKCLEMGLIPGGSYKNSEFTSKFCDKKPPIELCDAQTSGGLLAAVSENEVAKVLNHLQNEGIDAFLVGFAVPKKEFEIYIK</sequence>
<comment type="subunit">
    <text evidence="9">Homodimer.</text>
</comment>
<dbReference type="InterPro" id="IPR036921">
    <property type="entry name" value="PurM-like_N_sf"/>
</dbReference>
<keyword evidence="4 9" id="KW-0547">Nucleotide-binding</keyword>
<feature type="domain" description="PurM-like N-terminal" evidence="10">
    <location>
        <begin position="98"/>
        <end position="194"/>
    </location>
</feature>
<dbReference type="Proteomes" id="UP000002407">
    <property type="component" value="Chromosome"/>
</dbReference>
<dbReference type="InterPro" id="IPR016188">
    <property type="entry name" value="PurM-like_N"/>
</dbReference>
<comment type="catalytic activity">
    <reaction evidence="9">
        <text>hydrogenselenide + ATP + H2O = selenophosphate + AMP + phosphate + 2 H(+)</text>
        <dbReference type="Rhea" id="RHEA:18737"/>
        <dbReference type="ChEBI" id="CHEBI:15377"/>
        <dbReference type="ChEBI" id="CHEBI:15378"/>
        <dbReference type="ChEBI" id="CHEBI:16144"/>
        <dbReference type="ChEBI" id="CHEBI:29317"/>
        <dbReference type="ChEBI" id="CHEBI:30616"/>
        <dbReference type="ChEBI" id="CHEBI:43474"/>
        <dbReference type="ChEBI" id="CHEBI:456215"/>
        <dbReference type="EC" id="2.7.9.3"/>
    </reaction>
</comment>
<comment type="similarity">
    <text evidence="1 9">Belongs to the selenophosphate synthase 1 family. Class I subfamily.</text>
</comment>
<dbReference type="eggNOG" id="COG0709">
    <property type="taxonomic scope" value="Bacteria"/>
</dbReference>